<dbReference type="PANTHER" id="PTHR46481">
    <property type="entry name" value="ZINC FINGER BED DOMAIN-CONTAINING PROTEIN 4"/>
    <property type="match status" value="1"/>
</dbReference>
<dbReference type="InterPro" id="IPR012337">
    <property type="entry name" value="RNaseH-like_sf"/>
</dbReference>
<dbReference type="SUPFAM" id="SSF53098">
    <property type="entry name" value="Ribonuclease H-like"/>
    <property type="match status" value="1"/>
</dbReference>
<evidence type="ECO:0000256" key="1">
    <source>
        <dbReference type="ARBA" id="ARBA00004123"/>
    </source>
</evidence>
<evidence type="ECO:0000256" key="3">
    <source>
        <dbReference type="ARBA" id="ARBA00022771"/>
    </source>
</evidence>
<dbReference type="GO" id="GO:0008270">
    <property type="term" value="F:zinc ion binding"/>
    <property type="evidence" value="ECO:0007669"/>
    <property type="project" value="UniProtKB-KW"/>
</dbReference>
<reference evidence="8" key="2">
    <citation type="submission" date="2025-09" db="UniProtKB">
        <authorList>
            <consortium name="Ensembl"/>
        </authorList>
    </citation>
    <scope>IDENTIFICATION</scope>
</reference>
<feature type="compositionally biased region" description="Polar residues" evidence="6">
    <location>
        <begin position="37"/>
        <end position="53"/>
    </location>
</feature>
<dbReference type="Ensembl" id="ENSMALT00000030263.1">
    <property type="protein sequence ID" value="ENSMALP00000029733.1"/>
    <property type="gene ID" value="ENSMALG00000020585.1"/>
</dbReference>
<dbReference type="GO" id="GO:0046983">
    <property type="term" value="F:protein dimerization activity"/>
    <property type="evidence" value="ECO:0007669"/>
    <property type="project" value="InterPro"/>
</dbReference>
<protein>
    <recommendedName>
        <fullName evidence="7">HAT C-terminal dimerisation domain-containing protein</fullName>
    </recommendedName>
</protein>
<keyword evidence="3" id="KW-0863">Zinc-finger</keyword>
<keyword evidence="4" id="KW-0862">Zinc</keyword>
<feature type="region of interest" description="Disordered" evidence="6">
    <location>
        <begin position="1"/>
        <end position="77"/>
    </location>
</feature>
<organism evidence="8 9">
    <name type="scientific">Monopterus albus</name>
    <name type="common">Swamp eel</name>
    <dbReference type="NCBI Taxonomy" id="43700"/>
    <lineage>
        <taxon>Eukaryota</taxon>
        <taxon>Metazoa</taxon>
        <taxon>Chordata</taxon>
        <taxon>Craniata</taxon>
        <taxon>Vertebrata</taxon>
        <taxon>Euteleostomi</taxon>
        <taxon>Actinopterygii</taxon>
        <taxon>Neopterygii</taxon>
        <taxon>Teleostei</taxon>
        <taxon>Neoteleostei</taxon>
        <taxon>Acanthomorphata</taxon>
        <taxon>Anabantaria</taxon>
        <taxon>Synbranchiformes</taxon>
        <taxon>Synbranchidae</taxon>
        <taxon>Monopterus</taxon>
    </lineage>
</organism>
<keyword evidence="5" id="KW-0539">Nucleus</keyword>
<dbReference type="InterPro" id="IPR008906">
    <property type="entry name" value="HATC_C_dom"/>
</dbReference>
<dbReference type="AlphaFoldDB" id="A0A3Q3KJU1"/>
<accession>A0A3Q3KJU1</accession>
<evidence type="ECO:0000259" key="7">
    <source>
        <dbReference type="Pfam" id="PF05699"/>
    </source>
</evidence>
<evidence type="ECO:0000313" key="8">
    <source>
        <dbReference type="Ensembl" id="ENSMALP00000029733.1"/>
    </source>
</evidence>
<sequence length="529" mass="61236">MINPPSAGGADQTGRRRLQRRHQVSKRRGCSIPDMFSKQSVRSRQRPTTQRGRNNMPRQPPRRDQLRQTRAGSQKTHEERLLKMIVSVLQPLEITEDANFQDFIKNLNNTFQIPTKPGMHSLLLRIYQEKEEELRCTLATADDIVLTCELWSSRPEDSHLTVGCHFVNNLGYLKSHMLKTINLFGDESAANVRTQLLSVMEAWGVKEKVHSVVRAGMPKLENIKWTDMPCFADTLNVIFKNLMKDDELSNVLRKCQNIIRFFKYNFEAERSFRETQRKLGKNQEELIMYYGEQWLPWLHMLQGLHSQYETMVMVLNKNGKTGLILNEKDKEKIKNLISALNPLEKAMSMMKREGFETISVMLPLLKALMDKLREEEGRNNDIAKTLLHKCKREFGNIDNHQLATNTFLDPRHKNKLGEQNKKKAISKITQELLRNFTPAKIKGILARYEAERNTSESANPFAWWRYTGNARFGELRKLALKKLGVVSTAVPLERAFSIAGDRFCNLRSSIEPENLNMILFLNSNWSSEC</sequence>
<evidence type="ECO:0000256" key="6">
    <source>
        <dbReference type="SAM" id="MobiDB-lite"/>
    </source>
</evidence>
<evidence type="ECO:0000313" key="9">
    <source>
        <dbReference type="Proteomes" id="UP000261600"/>
    </source>
</evidence>
<reference evidence="8" key="1">
    <citation type="submission" date="2025-08" db="UniProtKB">
        <authorList>
            <consortium name="Ensembl"/>
        </authorList>
    </citation>
    <scope>IDENTIFICATION</scope>
</reference>
<dbReference type="GO" id="GO:0005634">
    <property type="term" value="C:nucleus"/>
    <property type="evidence" value="ECO:0007669"/>
    <property type="project" value="UniProtKB-SubCell"/>
</dbReference>
<dbReference type="PANTHER" id="PTHR46481:SF10">
    <property type="entry name" value="ZINC FINGER BED DOMAIN-CONTAINING PROTEIN 39"/>
    <property type="match status" value="1"/>
</dbReference>
<evidence type="ECO:0000256" key="4">
    <source>
        <dbReference type="ARBA" id="ARBA00022833"/>
    </source>
</evidence>
<dbReference type="Pfam" id="PF05699">
    <property type="entry name" value="Dimer_Tnp_hAT"/>
    <property type="match status" value="1"/>
</dbReference>
<name>A0A3Q3KJU1_MONAL</name>
<dbReference type="InterPro" id="IPR052035">
    <property type="entry name" value="ZnF_BED_domain_contain"/>
</dbReference>
<evidence type="ECO:0000256" key="5">
    <source>
        <dbReference type="ARBA" id="ARBA00023242"/>
    </source>
</evidence>
<feature type="domain" description="HAT C-terminal dimerisation" evidence="7">
    <location>
        <begin position="452"/>
        <end position="524"/>
    </location>
</feature>
<keyword evidence="2" id="KW-0479">Metal-binding</keyword>
<feature type="compositionally biased region" description="Basic residues" evidence="6">
    <location>
        <begin position="15"/>
        <end position="29"/>
    </location>
</feature>
<keyword evidence="9" id="KW-1185">Reference proteome</keyword>
<dbReference type="SUPFAM" id="SSF140996">
    <property type="entry name" value="Hermes dimerisation domain"/>
    <property type="match status" value="1"/>
</dbReference>
<evidence type="ECO:0000256" key="2">
    <source>
        <dbReference type="ARBA" id="ARBA00022723"/>
    </source>
</evidence>
<dbReference type="Proteomes" id="UP000261600">
    <property type="component" value="Unplaced"/>
</dbReference>
<proteinExistence type="predicted"/>
<comment type="subcellular location">
    <subcellularLocation>
        <location evidence="1">Nucleus</location>
    </subcellularLocation>
</comment>